<reference evidence="4" key="1">
    <citation type="journal article" date="2014" name="Proc. Natl. Acad. Sci. U.S.A.">
        <title>Extensive sampling of basidiomycete genomes demonstrates inadequacy of the white-rot/brown-rot paradigm for wood decay fungi.</title>
        <authorList>
            <person name="Riley R."/>
            <person name="Salamov A.A."/>
            <person name="Brown D.W."/>
            <person name="Nagy L.G."/>
            <person name="Floudas D."/>
            <person name="Held B.W."/>
            <person name="Levasseur A."/>
            <person name="Lombard V."/>
            <person name="Morin E."/>
            <person name="Otillar R."/>
            <person name="Lindquist E.A."/>
            <person name="Sun H."/>
            <person name="LaButti K.M."/>
            <person name="Schmutz J."/>
            <person name="Jabbour D."/>
            <person name="Luo H."/>
            <person name="Baker S.E."/>
            <person name="Pisabarro A.G."/>
            <person name="Walton J.D."/>
            <person name="Blanchette R.A."/>
            <person name="Henrissat B."/>
            <person name="Martin F."/>
            <person name="Cullen D."/>
            <person name="Hibbett D.S."/>
            <person name="Grigoriev I.V."/>
        </authorList>
    </citation>
    <scope>NUCLEOTIDE SEQUENCE [LARGE SCALE GENOMIC DNA]</scope>
    <source>
        <strain evidence="4">MUCL 33604</strain>
    </source>
</reference>
<protein>
    <submittedName>
        <fullName evidence="3">Uncharacterized protein</fullName>
    </submittedName>
</protein>
<feature type="signal peptide" evidence="2">
    <location>
        <begin position="1"/>
        <end position="22"/>
    </location>
</feature>
<dbReference type="HOGENOM" id="CLU_1586717_0_0_1"/>
<evidence type="ECO:0000256" key="2">
    <source>
        <dbReference type="SAM" id="SignalP"/>
    </source>
</evidence>
<gene>
    <name evidence="3" type="ORF">JAAARDRAFT_209070</name>
</gene>
<evidence type="ECO:0000313" key="4">
    <source>
        <dbReference type="Proteomes" id="UP000027265"/>
    </source>
</evidence>
<dbReference type="EMBL" id="KL197727">
    <property type="protein sequence ID" value="KDQ54867.1"/>
    <property type="molecule type" value="Genomic_DNA"/>
</dbReference>
<name>A0A067PUA4_9AGAM</name>
<evidence type="ECO:0000256" key="1">
    <source>
        <dbReference type="SAM" id="MobiDB-lite"/>
    </source>
</evidence>
<sequence>MLSRFCLYPLLSFLTLNLFVAASPISDQWDSLRHLDKIDQETRDWHWNRLYPRRCMTACRLVDYPTATATTTGVTTPSTLLDEAPTPTPTVSEQVTTTTKAPSSGSGLITYSPTGTIKAAAASSPSLVTPTSSVATSTTNVGKSSASMVTYVVSHEVTALSIGMVVTLLVLVL</sequence>
<dbReference type="InParanoid" id="A0A067PUA4"/>
<accession>A0A067PUA4</accession>
<evidence type="ECO:0000313" key="3">
    <source>
        <dbReference type="EMBL" id="KDQ54867.1"/>
    </source>
</evidence>
<dbReference type="AlphaFoldDB" id="A0A067PUA4"/>
<feature type="chain" id="PRO_5001647778" evidence="2">
    <location>
        <begin position="23"/>
        <end position="173"/>
    </location>
</feature>
<keyword evidence="4" id="KW-1185">Reference proteome</keyword>
<proteinExistence type="predicted"/>
<feature type="compositionally biased region" description="Low complexity" evidence="1">
    <location>
        <begin position="89"/>
        <end position="99"/>
    </location>
</feature>
<dbReference type="Proteomes" id="UP000027265">
    <property type="component" value="Unassembled WGS sequence"/>
</dbReference>
<keyword evidence="2" id="KW-0732">Signal</keyword>
<feature type="region of interest" description="Disordered" evidence="1">
    <location>
        <begin position="83"/>
        <end position="105"/>
    </location>
</feature>
<organism evidence="3 4">
    <name type="scientific">Jaapia argillacea MUCL 33604</name>
    <dbReference type="NCBI Taxonomy" id="933084"/>
    <lineage>
        <taxon>Eukaryota</taxon>
        <taxon>Fungi</taxon>
        <taxon>Dikarya</taxon>
        <taxon>Basidiomycota</taxon>
        <taxon>Agaricomycotina</taxon>
        <taxon>Agaricomycetes</taxon>
        <taxon>Agaricomycetidae</taxon>
        <taxon>Jaapiales</taxon>
        <taxon>Jaapiaceae</taxon>
        <taxon>Jaapia</taxon>
    </lineage>
</organism>